<comment type="caution">
    <text evidence="4">The sequence shown here is derived from an EMBL/GenBank/DDBJ whole genome shotgun (WGS) entry which is preliminary data.</text>
</comment>
<dbReference type="InterPro" id="IPR003869">
    <property type="entry name" value="Polysac_CapD-like"/>
</dbReference>
<proteinExistence type="inferred from homology"/>
<dbReference type="InterPro" id="IPR029063">
    <property type="entry name" value="SAM-dependent_MTases_sf"/>
</dbReference>
<evidence type="ECO:0000256" key="1">
    <source>
        <dbReference type="ARBA" id="ARBA00007430"/>
    </source>
</evidence>
<dbReference type="EMBL" id="RCWN01000001">
    <property type="protein sequence ID" value="RLQ88282.1"/>
    <property type="molecule type" value="Genomic_DNA"/>
</dbReference>
<keyword evidence="5" id="KW-1185">Reference proteome</keyword>
<dbReference type="Gene3D" id="3.40.50.720">
    <property type="entry name" value="NAD(P)-binding Rossmann-like Domain"/>
    <property type="match status" value="2"/>
</dbReference>
<feature type="transmembrane region" description="Helical" evidence="2">
    <location>
        <begin position="44"/>
        <end position="65"/>
    </location>
</feature>
<reference evidence="4 5" key="1">
    <citation type="submission" date="2018-10" db="EMBL/GenBank/DDBJ databases">
        <title>Notoacmeibacter sp. M2BS9Y-3-1, whole genome shotgun sequence.</title>
        <authorList>
            <person name="Tuo L."/>
        </authorList>
    </citation>
    <scope>NUCLEOTIDE SEQUENCE [LARGE SCALE GENOMIC DNA]</scope>
    <source>
        <strain evidence="4 5">M2BS9Y-3-1</strain>
    </source>
</reference>
<feature type="transmembrane region" description="Helical" evidence="2">
    <location>
        <begin position="113"/>
        <end position="134"/>
    </location>
</feature>
<keyword evidence="2" id="KW-1133">Transmembrane helix</keyword>
<name>A0A3L7JIH1_9HYPH</name>
<comment type="similarity">
    <text evidence="1">Belongs to the polysaccharide synthase family.</text>
</comment>
<dbReference type="SUPFAM" id="SSF51735">
    <property type="entry name" value="NAD(P)-binding Rossmann-fold domains"/>
    <property type="match status" value="1"/>
</dbReference>
<feature type="domain" description="Polysaccharide biosynthesis protein CapD-like" evidence="3">
    <location>
        <begin position="284"/>
        <end position="575"/>
    </location>
</feature>
<gene>
    <name evidence="4" type="ORF">D8780_08745</name>
</gene>
<protein>
    <submittedName>
        <fullName evidence="4">Polysaccharide biosynthesis protein</fullName>
    </submittedName>
</protein>
<dbReference type="PANTHER" id="PTHR43318:SF1">
    <property type="entry name" value="POLYSACCHARIDE BIOSYNTHESIS PROTEIN EPSC-RELATED"/>
    <property type="match status" value="1"/>
</dbReference>
<feature type="transmembrane region" description="Helical" evidence="2">
    <location>
        <begin position="86"/>
        <end position="107"/>
    </location>
</feature>
<keyword evidence="2" id="KW-0812">Transmembrane</keyword>
<accession>A0A3L7JIH1</accession>
<keyword evidence="2" id="KW-0472">Membrane</keyword>
<dbReference type="Pfam" id="PF02719">
    <property type="entry name" value="Polysacc_synt_2"/>
    <property type="match status" value="1"/>
</dbReference>
<dbReference type="InterPro" id="IPR036291">
    <property type="entry name" value="NAD(P)-bd_dom_sf"/>
</dbReference>
<evidence type="ECO:0000259" key="3">
    <source>
        <dbReference type="Pfam" id="PF02719"/>
    </source>
</evidence>
<organism evidence="4 5">
    <name type="scientific">Notoacmeibacter ruber</name>
    <dbReference type="NCBI Taxonomy" id="2670375"/>
    <lineage>
        <taxon>Bacteria</taxon>
        <taxon>Pseudomonadati</taxon>
        <taxon>Pseudomonadota</taxon>
        <taxon>Alphaproteobacteria</taxon>
        <taxon>Hyphomicrobiales</taxon>
        <taxon>Notoacmeibacteraceae</taxon>
        <taxon>Notoacmeibacter</taxon>
    </lineage>
</organism>
<evidence type="ECO:0000256" key="2">
    <source>
        <dbReference type="SAM" id="Phobius"/>
    </source>
</evidence>
<dbReference type="PANTHER" id="PTHR43318">
    <property type="entry name" value="UDP-N-ACETYLGLUCOSAMINE 4,6-DEHYDRATASE"/>
    <property type="match status" value="1"/>
</dbReference>
<feature type="transmembrane region" description="Helical" evidence="2">
    <location>
        <begin position="12"/>
        <end position="32"/>
    </location>
</feature>
<evidence type="ECO:0000313" key="5">
    <source>
        <dbReference type="Proteomes" id="UP000281094"/>
    </source>
</evidence>
<sequence>MHRYVDRLTRRQKAAALLAVDILLVPPCWFAALVLRLNDFTPRFWIANSVEGVIFATALSIAFAIGLRIHRIQLSTFGSTGVLRTAIWSIGVGITVFLANLFLPLGAPRTVPLIFGLLLLVSALGLRLVMRVWLDHSRRSHSDRKPVAIYGAGAGGVQLASALRRSKEYRPVLFIDDKPGLRGATIVGLRVVGPDSLSPLAAAGRFQSVFLAIPSLPPPARRRLLRTISEAKVEVLELPSYLEIIRAGGVMPAVRHVETDDLLNRPHVDLKSDRIGEAYRGETIMVTGAGGSIGSELCRRIVQVSPRRLVLFEVSEFALYNIARELEPLARERDIEIVSCLGSVQDIERIRQVIIEHGVTNIFHAAAYKHVPMVEDNVLEGAKNNILGTMLTAKAAGELSIERFILVSTDKAVRPTNVMGATKRMAEIAIQIQQALFPDTTYATVRFGNVIGSSGSVIPLFREQIEGGGPVTVTDPEVTRYFMSIPEAARLVMLAGAFAEGAEVFLLDMGEPVRIVDLARRMIELSGLTVRDDDTPDGDIEIQITGLRPGEKLYEELLIGTNSLPTPHPKILRAREDAPVPRNDLLDRIAETIAQGDRHGLIGLLVEYVDGYRLSEPCPRVTGPGLINHPDDPHRPDA</sequence>
<dbReference type="AlphaFoldDB" id="A0A3L7JIH1"/>
<dbReference type="RefSeq" id="WP_121645248.1">
    <property type="nucleotide sequence ID" value="NZ_RCWN01000001.1"/>
</dbReference>
<evidence type="ECO:0000313" key="4">
    <source>
        <dbReference type="EMBL" id="RLQ88282.1"/>
    </source>
</evidence>
<dbReference type="Proteomes" id="UP000281094">
    <property type="component" value="Unassembled WGS sequence"/>
</dbReference>
<dbReference type="CDD" id="cd05237">
    <property type="entry name" value="UDP_invert_4-6DH_SDR_e"/>
    <property type="match status" value="1"/>
</dbReference>
<dbReference type="InterPro" id="IPR051203">
    <property type="entry name" value="Polysaccharide_Synthase-Rel"/>
</dbReference>
<dbReference type="SUPFAM" id="SSF53335">
    <property type="entry name" value="S-adenosyl-L-methionine-dependent methyltransferases"/>
    <property type="match status" value="1"/>
</dbReference>